<gene>
    <name evidence="1" type="ORF">CGI_10028655</name>
</gene>
<dbReference type="EMBL" id="JH816363">
    <property type="protein sequence ID" value="EKC40935.1"/>
    <property type="molecule type" value="Genomic_DNA"/>
</dbReference>
<dbReference type="InParanoid" id="K1RHF0"/>
<dbReference type="AlphaFoldDB" id="K1RHF0"/>
<name>K1RHF0_MAGGI</name>
<sequence>MKLYIKLELPLCAFASLLLSDNSEKERQEILGQHKLGLLKDSDRLMKHGMSAVVIKKVEESIFQYLLDTEEFQEVSVSSLSKLFFKFAVENNNIDGILQFAVRHKK</sequence>
<proteinExistence type="predicted"/>
<evidence type="ECO:0000313" key="1">
    <source>
        <dbReference type="EMBL" id="EKC40935.1"/>
    </source>
</evidence>
<organism evidence="1">
    <name type="scientific">Magallana gigas</name>
    <name type="common">Pacific oyster</name>
    <name type="synonym">Crassostrea gigas</name>
    <dbReference type="NCBI Taxonomy" id="29159"/>
    <lineage>
        <taxon>Eukaryota</taxon>
        <taxon>Metazoa</taxon>
        <taxon>Spiralia</taxon>
        <taxon>Lophotrochozoa</taxon>
        <taxon>Mollusca</taxon>
        <taxon>Bivalvia</taxon>
        <taxon>Autobranchia</taxon>
        <taxon>Pteriomorphia</taxon>
        <taxon>Ostreida</taxon>
        <taxon>Ostreoidea</taxon>
        <taxon>Ostreidae</taxon>
        <taxon>Magallana</taxon>
    </lineage>
</organism>
<protein>
    <submittedName>
        <fullName evidence="1">Uncharacterized protein</fullName>
    </submittedName>
</protein>
<accession>K1RHF0</accession>
<dbReference type="HOGENOM" id="CLU_2225726_0_0_1"/>
<reference evidence="1" key="1">
    <citation type="journal article" date="2012" name="Nature">
        <title>The oyster genome reveals stress adaptation and complexity of shell formation.</title>
        <authorList>
            <person name="Zhang G."/>
            <person name="Fang X."/>
            <person name="Guo X."/>
            <person name="Li L."/>
            <person name="Luo R."/>
            <person name="Xu F."/>
            <person name="Yang P."/>
            <person name="Zhang L."/>
            <person name="Wang X."/>
            <person name="Qi H."/>
            <person name="Xiong Z."/>
            <person name="Que H."/>
            <person name="Xie Y."/>
            <person name="Holland P.W."/>
            <person name="Paps J."/>
            <person name="Zhu Y."/>
            <person name="Wu F."/>
            <person name="Chen Y."/>
            <person name="Wang J."/>
            <person name="Peng C."/>
            <person name="Meng J."/>
            <person name="Yang L."/>
            <person name="Liu J."/>
            <person name="Wen B."/>
            <person name="Zhang N."/>
            <person name="Huang Z."/>
            <person name="Zhu Q."/>
            <person name="Feng Y."/>
            <person name="Mount A."/>
            <person name="Hedgecock D."/>
            <person name="Xu Z."/>
            <person name="Liu Y."/>
            <person name="Domazet-Loso T."/>
            <person name="Du Y."/>
            <person name="Sun X."/>
            <person name="Zhang S."/>
            <person name="Liu B."/>
            <person name="Cheng P."/>
            <person name="Jiang X."/>
            <person name="Li J."/>
            <person name="Fan D."/>
            <person name="Wang W."/>
            <person name="Fu W."/>
            <person name="Wang T."/>
            <person name="Wang B."/>
            <person name="Zhang J."/>
            <person name="Peng Z."/>
            <person name="Li Y."/>
            <person name="Li N."/>
            <person name="Wang J."/>
            <person name="Chen M."/>
            <person name="He Y."/>
            <person name="Tan F."/>
            <person name="Song X."/>
            <person name="Zheng Q."/>
            <person name="Huang R."/>
            <person name="Yang H."/>
            <person name="Du X."/>
            <person name="Chen L."/>
            <person name="Yang M."/>
            <person name="Gaffney P.M."/>
            <person name="Wang S."/>
            <person name="Luo L."/>
            <person name="She Z."/>
            <person name="Ming Y."/>
            <person name="Huang W."/>
            <person name="Zhang S."/>
            <person name="Huang B."/>
            <person name="Zhang Y."/>
            <person name="Qu T."/>
            <person name="Ni P."/>
            <person name="Miao G."/>
            <person name="Wang J."/>
            <person name="Wang Q."/>
            <person name="Steinberg C.E."/>
            <person name="Wang H."/>
            <person name="Li N."/>
            <person name="Qian L."/>
            <person name="Zhang G."/>
            <person name="Li Y."/>
            <person name="Yang H."/>
            <person name="Liu X."/>
            <person name="Wang J."/>
            <person name="Yin Y."/>
            <person name="Wang J."/>
        </authorList>
    </citation>
    <scope>NUCLEOTIDE SEQUENCE [LARGE SCALE GENOMIC DNA]</scope>
    <source>
        <strain evidence="1">05x7-T-G4-1.051#20</strain>
    </source>
</reference>